<gene>
    <name evidence="2" type="ordered locus">Tter_2872</name>
</gene>
<dbReference type="SUPFAM" id="SSF46785">
    <property type="entry name" value="Winged helix' DNA-binding domain"/>
    <property type="match status" value="1"/>
</dbReference>
<dbReference type="EMBL" id="CP001826">
    <property type="protein sequence ID" value="ACZ43754.1"/>
    <property type="molecule type" value="Genomic_DNA"/>
</dbReference>
<evidence type="ECO:0008006" key="4">
    <source>
        <dbReference type="Google" id="ProtNLM"/>
    </source>
</evidence>
<evidence type="ECO:0000313" key="3">
    <source>
        <dbReference type="Proteomes" id="UP000000323"/>
    </source>
</evidence>
<dbReference type="RefSeq" id="WP_012876784.1">
    <property type="nucleotide sequence ID" value="NC_013526.1"/>
</dbReference>
<dbReference type="InterPro" id="IPR036390">
    <property type="entry name" value="WH_DNA-bd_sf"/>
</dbReference>
<dbReference type="HOGENOM" id="CLU_885477_0_0_0"/>
<feature type="compositionally biased region" description="Low complexity" evidence="1">
    <location>
        <begin position="159"/>
        <end position="170"/>
    </location>
</feature>
<name>D1CJ34_THET1</name>
<dbReference type="Pfam" id="PF13730">
    <property type="entry name" value="HTH_36"/>
    <property type="match status" value="1"/>
</dbReference>
<evidence type="ECO:0000256" key="1">
    <source>
        <dbReference type="SAM" id="MobiDB-lite"/>
    </source>
</evidence>
<proteinExistence type="predicted"/>
<feature type="region of interest" description="Disordered" evidence="1">
    <location>
        <begin position="114"/>
        <end position="197"/>
    </location>
</feature>
<dbReference type="OrthoDB" id="9151463at2"/>
<keyword evidence="3" id="KW-1185">Reference proteome</keyword>
<reference evidence="3" key="1">
    <citation type="journal article" date="2010" name="Stand. Genomic Sci.">
        <title>Complete genome sequence of 'Thermobaculum terrenum' type strain (YNP1).</title>
        <authorList>
            <person name="Kiss H."/>
            <person name="Cleland D."/>
            <person name="Lapidus A."/>
            <person name="Lucas S."/>
            <person name="Glavina Del Rio T."/>
            <person name="Nolan M."/>
            <person name="Tice H."/>
            <person name="Han C."/>
            <person name="Goodwin L."/>
            <person name="Pitluck S."/>
            <person name="Liolios K."/>
            <person name="Ivanova N."/>
            <person name="Mavromatis K."/>
            <person name="Ovchinnikova G."/>
            <person name="Pati A."/>
            <person name="Chen A."/>
            <person name="Palaniappan K."/>
            <person name="Land M."/>
            <person name="Hauser L."/>
            <person name="Chang Y."/>
            <person name="Jeffries C."/>
            <person name="Lu M."/>
            <person name="Brettin T."/>
            <person name="Detter J."/>
            <person name="Goker M."/>
            <person name="Tindall B."/>
            <person name="Beck B."/>
            <person name="McDermott T."/>
            <person name="Woyke T."/>
            <person name="Bristow J."/>
            <person name="Eisen J."/>
            <person name="Markowitz V."/>
            <person name="Hugenholtz P."/>
            <person name="Kyrpides N."/>
            <person name="Klenk H."/>
            <person name="Cheng J."/>
        </authorList>
    </citation>
    <scope>NUCLEOTIDE SEQUENCE [LARGE SCALE GENOMIC DNA]</scope>
    <source>
        <strain evidence="3">ATCC BAA-798 / YNP1</strain>
    </source>
</reference>
<evidence type="ECO:0000313" key="2">
    <source>
        <dbReference type="EMBL" id="ACZ43754.1"/>
    </source>
</evidence>
<dbReference type="Proteomes" id="UP000000323">
    <property type="component" value="Chromosome 2"/>
</dbReference>
<dbReference type="Gene3D" id="1.10.10.10">
    <property type="entry name" value="Winged helix-like DNA-binding domain superfamily/Winged helix DNA-binding domain"/>
    <property type="match status" value="1"/>
</dbReference>
<feature type="compositionally biased region" description="Polar residues" evidence="1">
    <location>
        <begin position="114"/>
        <end position="123"/>
    </location>
</feature>
<sequence length="314" mass="34824">MSIKVTQKVWRAADRLRGNDMLLLLALADYANDHGECWPSVRTLAARMGLCERTIYKLISRAVRAGYITVVSGGGKGRSNRYRLMLEVIAGEHEAQATNPERSDRVSGVQTLNAQTGFTSPNPEHSDRVCSPQTLNAGTPNPERSDTQTLNACAGKPSNINRQNNRQDINPPYPPQQAVRATTSSQQQVGRPTQLEAARNQENMPAGRREHGPLVVALHNLLEEHLPRIAQHLHGRPAWWRDDHTLVLEVATTWAASLVTSDIRRELAALVSWHSGRQVQVEVTSPGGGMELAPAEYLRMRVQQRWRELGLAPA</sequence>
<accession>D1CJ34</accession>
<feature type="compositionally biased region" description="Polar residues" evidence="1">
    <location>
        <begin position="179"/>
        <end position="191"/>
    </location>
</feature>
<dbReference type="AlphaFoldDB" id="D1CJ34"/>
<dbReference type="KEGG" id="ttr:Tter_2872"/>
<organism evidence="2 3">
    <name type="scientific">Thermobaculum terrenum (strain ATCC BAA-798 / CCMEE 7001 / YNP1)</name>
    <dbReference type="NCBI Taxonomy" id="525904"/>
    <lineage>
        <taxon>Bacteria</taxon>
        <taxon>Bacillati</taxon>
        <taxon>Chloroflexota</taxon>
        <taxon>Chloroflexia</taxon>
        <taxon>Candidatus Thermobaculales</taxon>
        <taxon>Candidatus Thermobaculaceae</taxon>
        <taxon>Thermobaculum</taxon>
    </lineage>
</organism>
<protein>
    <recommendedName>
        <fullName evidence="4">Helix-turn-helix domain-containing protein</fullName>
    </recommendedName>
</protein>
<dbReference type="InterPro" id="IPR036388">
    <property type="entry name" value="WH-like_DNA-bd_sf"/>
</dbReference>